<evidence type="ECO:0000256" key="1">
    <source>
        <dbReference type="ARBA" id="ARBA00008005"/>
    </source>
</evidence>
<gene>
    <name evidence="4" type="ORF">BUE93_21470</name>
</gene>
<dbReference type="EMBL" id="MTBD01000097">
    <property type="protein sequence ID" value="PRP68613.1"/>
    <property type="molecule type" value="Genomic_DNA"/>
</dbReference>
<dbReference type="OrthoDB" id="5442644at2"/>
<dbReference type="InterPro" id="IPR035089">
    <property type="entry name" value="Phage_sheath_subtilisin"/>
</dbReference>
<evidence type="ECO:0000313" key="5">
    <source>
        <dbReference type="Proteomes" id="UP000239469"/>
    </source>
</evidence>
<reference evidence="4 5" key="1">
    <citation type="submission" date="2017-01" db="EMBL/GenBank/DDBJ databases">
        <title>New insights into the genetic diversity of Chromobacterium isolated from tropical freshwater lake.</title>
        <authorList>
            <person name="Santos A.B."/>
            <person name="Nascimento A.M."/>
            <person name="Da Silva P.C."/>
        </authorList>
    </citation>
    <scope>NUCLEOTIDE SEQUENCE [LARGE SCALE GENOMIC DNA]</scope>
    <source>
        <strain evidence="4 5">56AF</strain>
    </source>
</reference>
<dbReference type="InterPro" id="IPR007067">
    <property type="entry name" value="Tail_sheath"/>
</dbReference>
<sequence length="498" mass="52892">MTIPFKNIPQQIRVPLFYAELDNSRANTAQANQRALIIGQVTAAAITAGTVPNVPVISQGVADAQTVGGPNSMLALMTAWYRKNDQFGEVWYLPLADDPGATAASGSITIASAPTAGGTVYLYVGGIRYAIPVLPTQTPAQIAAYVASVLSADAGCPVTATNTANSAVVTLTAVNKGPCGNDIDLRLNYLGPVGGETMPVGLSVQITAMSGGATAPSLTAALANLGDQPFDFIVCPYNDTTSLTALQQFMNDQTGRWSYSKQLYGHVFTALRGTLGTLTTFGVTRNNQHETVMGFYDSPTPSWLWAAALGGAAAVSVRADPAQPLQTVPLIGVMAPPVQSRFQLTDRNTLLYDGISTFTVAQDGTVAIENLITTYQKNAFGNPDNSYLEVETLFTLAYVMRYLRTMVTSKFARVKLAADGTKFAPGSNIVTPSMIKAELVAAYRLLETQGLVQNGDAFKAGLIVQLDSSNPGRVNVLFPPTLINQLRIFALLNQFRLM</sequence>
<proteinExistence type="inferred from homology"/>
<dbReference type="PIRSF" id="PIRSF007349">
    <property type="entry name" value="Tsp_L"/>
    <property type="match status" value="1"/>
</dbReference>
<dbReference type="Proteomes" id="UP000239469">
    <property type="component" value="Unassembled WGS sequence"/>
</dbReference>
<feature type="domain" description="Tail sheath protein subtilisin-like" evidence="2">
    <location>
        <begin position="211"/>
        <end position="374"/>
    </location>
</feature>
<dbReference type="InterPro" id="IPR020287">
    <property type="entry name" value="Tail_sheath_C"/>
</dbReference>
<dbReference type="Pfam" id="PF04984">
    <property type="entry name" value="Phage_sheath_1"/>
    <property type="match status" value="1"/>
</dbReference>
<dbReference type="RefSeq" id="WP_106078207.1">
    <property type="nucleotide sequence ID" value="NZ_MTBD01000097.1"/>
</dbReference>
<evidence type="ECO:0000259" key="3">
    <source>
        <dbReference type="Pfam" id="PF17482"/>
    </source>
</evidence>
<comment type="similarity">
    <text evidence="1">Belongs to the myoviridae tail sheath protein family.</text>
</comment>
<organism evidence="4 5">
    <name type="scientific">Chromobacterium amazonense</name>
    <dbReference type="NCBI Taxonomy" id="1382803"/>
    <lineage>
        <taxon>Bacteria</taxon>
        <taxon>Pseudomonadati</taxon>
        <taxon>Pseudomonadota</taxon>
        <taxon>Betaproteobacteria</taxon>
        <taxon>Neisseriales</taxon>
        <taxon>Chromobacteriaceae</taxon>
        <taxon>Chromobacterium</taxon>
    </lineage>
</organism>
<feature type="domain" description="Tail sheath protein C-terminal" evidence="3">
    <location>
        <begin position="383"/>
        <end position="495"/>
    </location>
</feature>
<dbReference type="AlphaFoldDB" id="A0A2S9WYS4"/>
<name>A0A2S9WYS4_9NEIS</name>
<protein>
    <submittedName>
        <fullName evidence="4">Phage tail protein</fullName>
    </submittedName>
</protein>
<evidence type="ECO:0000313" key="4">
    <source>
        <dbReference type="EMBL" id="PRP68613.1"/>
    </source>
</evidence>
<comment type="caution">
    <text evidence="4">The sequence shown here is derived from an EMBL/GenBank/DDBJ whole genome shotgun (WGS) entry which is preliminary data.</text>
</comment>
<dbReference type="Pfam" id="PF17482">
    <property type="entry name" value="Phage_sheath_1C"/>
    <property type="match status" value="1"/>
</dbReference>
<accession>A0A2S9WYS4</accession>
<evidence type="ECO:0000259" key="2">
    <source>
        <dbReference type="Pfam" id="PF04984"/>
    </source>
</evidence>